<gene>
    <name evidence="4" type="primary">LOC107663599</name>
</gene>
<dbReference type="InterPro" id="IPR010506">
    <property type="entry name" value="DMAP1-bd"/>
</dbReference>
<reference evidence="4" key="1">
    <citation type="submission" date="2025-08" db="UniProtKB">
        <authorList>
            <consortium name="Ensembl"/>
        </authorList>
    </citation>
    <scope>IDENTIFICATION</scope>
</reference>
<feature type="domain" description="DMAP1-binding" evidence="3">
    <location>
        <begin position="1"/>
        <end position="87"/>
    </location>
</feature>
<evidence type="ECO:0000313" key="4">
    <source>
        <dbReference type="Ensembl" id="ENSSANP00000060856.1"/>
    </source>
</evidence>
<dbReference type="PROSITE" id="PS51912">
    <property type="entry name" value="DMAP1_BIND"/>
    <property type="match status" value="1"/>
</dbReference>
<dbReference type="FunFam" id="3.30.300.30:FF:000001">
    <property type="entry name" value="DIP2 disco-interacting protein 2 homolog C"/>
    <property type="match status" value="1"/>
</dbReference>
<feature type="region of interest" description="Disordered" evidence="2">
    <location>
        <begin position="134"/>
        <end position="153"/>
    </location>
</feature>
<dbReference type="PANTHER" id="PTHR22754:SF33">
    <property type="entry name" value="DISCO-INTERACTING PROTEIN 2 HOMOLOG C"/>
    <property type="match status" value="1"/>
</dbReference>
<evidence type="ECO:0000256" key="1">
    <source>
        <dbReference type="ARBA" id="ARBA00007735"/>
    </source>
</evidence>
<dbReference type="Gene3D" id="3.30.300.30">
    <property type="match status" value="2"/>
</dbReference>
<accession>A0A671PS17</accession>
<feature type="compositionally biased region" description="Low complexity" evidence="2">
    <location>
        <begin position="134"/>
        <end position="147"/>
    </location>
</feature>
<dbReference type="InterPro" id="IPR025110">
    <property type="entry name" value="AMP-bd_C"/>
</dbReference>
<organism evidence="4 5">
    <name type="scientific">Sinocyclocheilus anshuiensis</name>
    <dbReference type="NCBI Taxonomy" id="1608454"/>
    <lineage>
        <taxon>Eukaryota</taxon>
        <taxon>Metazoa</taxon>
        <taxon>Chordata</taxon>
        <taxon>Craniata</taxon>
        <taxon>Vertebrata</taxon>
        <taxon>Euteleostomi</taxon>
        <taxon>Actinopterygii</taxon>
        <taxon>Neopterygii</taxon>
        <taxon>Teleostei</taxon>
        <taxon>Ostariophysi</taxon>
        <taxon>Cypriniformes</taxon>
        <taxon>Cyprinidae</taxon>
        <taxon>Cyprininae</taxon>
        <taxon>Sinocyclocheilus</taxon>
    </lineage>
</organism>
<evidence type="ECO:0000259" key="3">
    <source>
        <dbReference type="PROSITE" id="PS51912"/>
    </source>
</evidence>
<feature type="compositionally biased region" description="Basic and acidic residues" evidence="2">
    <location>
        <begin position="48"/>
        <end position="60"/>
    </location>
</feature>
<dbReference type="Gene3D" id="3.40.50.12780">
    <property type="entry name" value="N-terminal domain of ligase-like"/>
    <property type="match status" value="2"/>
</dbReference>
<evidence type="ECO:0000256" key="2">
    <source>
        <dbReference type="SAM" id="MobiDB-lite"/>
    </source>
</evidence>
<keyword evidence="5" id="KW-1185">Reference proteome</keyword>
<feature type="region of interest" description="Disordered" evidence="2">
    <location>
        <begin position="1"/>
        <end position="122"/>
    </location>
</feature>
<dbReference type="InterPro" id="IPR042099">
    <property type="entry name" value="ANL_N_sf"/>
</dbReference>
<dbReference type="CDD" id="cd05905">
    <property type="entry name" value="Dip2"/>
    <property type="match status" value="2"/>
</dbReference>
<dbReference type="Pfam" id="PF00501">
    <property type="entry name" value="AMP-binding"/>
    <property type="match status" value="2"/>
</dbReference>
<dbReference type="InterPro" id="IPR000873">
    <property type="entry name" value="AMP-dep_synth/lig_dom"/>
</dbReference>
<evidence type="ECO:0000313" key="5">
    <source>
        <dbReference type="Proteomes" id="UP000472260"/>
    </source>
</evidence>
<dbReference type="Ensembl" id="ENSSANT00000064719.1">
    <property type="protein sequence ID" value="ENSSANP00000060856.1"/>
    <property type="gene ID" value="ENSSANG00000029761.1"/>
</dbReference>
<dbReference type="SUPFAM" id="SSF56801">
    <property type="entry name" value="Acetyl-CoA synthetase-like"/>
    <property type="match status" value="2"/>
</dbReference>
<dbReference type="Pfam" id="PF06464">
    <property type="entry name" value="DMAP_binding"/>
    <property type="match status" value="1"/>
</dbReference>
<protein>
    <submittedName>
        <fullName evidence="4">Disco-interacting protein 2 homolog C-like</fullName>
    </submittedName>
</protein>
<proteinExistence type="inferred from homology"/>
<dbReference type="SMART" id="SM01137">
    <property type="entry name" value="DMAP_binding"/>
    <property type="match status" value="1"/>
</dbReference>
<dbReference type="Pfam" id="PF23024">
    <property type="entry name" value="AMP-dom_DIP2-like"/>
    <property type="match status" value="1"/>
</dbReference>
<sequence length="1507" mass="164795">CKGYEKKRSKLLGAYLPHPPGLEASMAHERRPPMAPSASRYHRRRSSGTRDERYRSDVHTEAVQAALAKHKERKMAVPMPSKRRSLVVQTSMDAYTPPDTSSGSEEEGGQGEGTPTSSQGSVSMEHWISRAIHQGSTTSSSSSSTQSGGSGAAGRLADVLAQTHVGKSENHSAPPDVTTYTSEHPVQVERPQVSTVPRTTPKYGNAELMETGDGVPVSSRVSAKIQQLVNTLKQPRRPPLREFFVDDFEELLEVQQPDPNQPRPEGAQMVTIRGEPLGVVTNWPPSLEAALQRWGTISPKAPCLTTMDTNGKPLYVLTYGKLWSRSIKVAYNILHKLGTKQEPMVRPGDRVALVFPNNDPAAFMVTFYGCLLAEVVPVPIEVPLTRKDAGSQQIGFLLGSCGVTVALTSDACHKGLPKGPTGEIPQFKGWPKLLWFVTESKHLSKPPRDWFPHIKDANNDTAYIEYKTCKDGSVLGVTVTRIALLTHCQALTQSCGYTEAEIIVNVLDFKKDVGLWHGILTSVMNMMHVISIPYSLMKVNPLSWIQKVCQYKAKVACVKSRDMHWALVAHRDQRDINLSSLRMLVVADGSNPWSISSCDAFLNVFQSKGLRPEVICPCASSTEALTVAIRRPTDDSNQPPGRGVLSMQGLSHGVIRVDSEERLSVLTVQDVGTVMPGALMCVVKAEGVPQLCRTDEIGELCVCSIATGMSYYGLSGMTKNTFEVFPMSSSGAPISEYPFTRTGLLGFIGPGGLVFVSGKMDGLMVVSGRRHNADDIVATALAVEPMKFVYRGRIAVFSVTVLHDERIVVVAEQRPDSTEEDSFQWMSRVLQAIDSIHNVGVFCLALVPANTLPKTPLGGIHLSETKQLFLEGSLHPCNVLMCPHTCVTNLPKPRQKQPEIGPASVMVGNLVSGKRIAQASGRDLGQIEDNDQARKVGGMRSDVRITLGDEVTHDCIHFQPSENTSGAVLSSLTCLQLHKRAEKIATMLMERGHLQDGDHVALVYPPGIDLIAAFYGCLYAGCVPITVRPPHPQNIATTLPTVKMIVEVSRSACVMTSQVISKLLKSKEASAAVDVRTWPPVLDTDDLPKKKPPQLYKPSNPDTLAYLDFSVSTTGMLAGVKMSHTATSAFCRSIKLQCELYPSREVAICLDPYCGLGFVLWCLCSVYSGHQSILIPPSELEVNPALWLLAVSQFRVRDTFCSYSVMELCAKGLGLQTESLKSRGLDLSRVRTCVVVAEERPRIALTQSFSKLFKDLGLHPRAVSTSFGCRVNLAICLQPHRLGKLADQGTSGPDPTTVYVDMRALRHDRVRLVERGSPHSLPLMESGKILPGVRIIIANPETKGPLGDSHLGEIWVHCAHNGSGYFTVYGDEALQSDHFNSHLSFGDTQTVWARTGYLGFLRRTELTDASGERHDALYVSIMECAVFPWTNLLVVVVELEGSEQEALDLVPLVTNAVLEEHYLIVGVVVVVDIGVIPINSRGEKQRMHLRDGFLADQLDPIYVAYNM</sequence>
<dbReference type="InterPro" id="IPR045851">
    <property type="entry name" value="AMP-bd_C_sf"/>
</dbReference>
<dbReference type="Proteomes" id="UP000472260">
    <property type="component" value="Unassembled WGS sequence"/>
</dbReference>
<comment type="similarity">
    <text evidence="1">Belongs to the DIP2 family.</text>
</comment>
<dbReference type="FunFam" id="3.30.300.30:FF:000003">
    <property type="entry name" value="DIP2 disco-interacting protein 2 homolog A"/>
    <property type="match status" value="1"/>
</dbReference>
<dbReference type="InterPro" id="IPR037337">
    <property type="entry name" value="Dip2-like_dom"/>
</dbReference>
<name>A0A671PS17_9TELE</name>
<feature type="region of interest" description="Disordered" evidence="2">
    <location>
        <begin position="166"/>
        <end position="206"/>
    </location>
</feature>
<reference evidence="4" key="2">
    <citation type="submission" date="2025-09" db="UniProtKB">
        <authorList>
            <consortium name="Ensembl"/>
        </authorList>
    </citation>
    <scope>IDENTIFICATION</scope>
</reference>
<dbReference type="PANTHER" id="PTHR22754">
    <property type="entry name" value="DISCO-INTERACTING PROTEIN 2 DIP2 -RELATED"/>
    <property type="match status" value="1"/>
</dbReference>